<dbReference type="RefSeq" id="WP_342808732.1">
    <property type="nucleotide sequence ID" value="NZ_JAOPJZ010000006.1"/>
</dbReference>
<evidence type="ECO:0000313" key="4">
    <source>
        <dbReference type="Proteomes" id="UP001321047"/>
    </source>
</evidence>
<proteinExistence type="predicted"/>
<comment type="caution">
    <text evidence="3">The sequence shown here is derived from an EMBL/GenBank/DDBJ whole genome shotgun (WGS) entry which is preliminary data.</text>
</comment>
<dbReference type="Proteomes" id="UP001321047">
    <property type="component" value="Unassembled WGS sequence"/>
</dbReference>
<feature type="domain" description="Helicase HerA central" evidence="2">
    <location>
        <begin position="237"/>
        <end position="490"/>
    </location>
</feature>
<reference evidence="3 4" key="1">
    <citation type="submission" date="2022-09" db="EMBL/GenBank/DDBJ databases">
        <title>Enrichment on poylsaccharides allowed isolation of novel metabolic and taxonomic groups of Haloarchaea.</title>
        <authorList>
            <person name="Sorokin D.Y."/>
            <person name="Elcheninov A.G."/>
            <person name="Khizhniak T.V."/>
            <person name="Kolganova T.V."/>
            <person name="Kublanov I.V."/>
        </authorList>
    </citation>
    <scope>NUCLEOTIDE SEQUENCE [LARGE SCALE GENOMIC DNA]</scope>
    <source>
        <strain evidence="3 4">AArc-curdl1</strain>
    </source>
</reference>
<keyword evidence="3" id="KW-0067">ATP-binding</keyword>
<dbReference type="PANTHER" id="PTHR30121">
    <property type="entry name" value="UNCHARACTERIZED PROTEIN YJGR-RELATED"/>
    <property type="match status" value="1"/>
</dbReference>
<dbReference type="InterPro" id="IPR002789">
    <property type="entry name" value="HerA_central"/>
</dbReference>
<sequence length="628" mass="71216">MTDDIDDVLDNDPFAEEEATDQQERDSNTQSESEGTGEQADTIPEESVPSSSVEPGEGEVGHVLASEEIRVTRSEYNVNAFVTTGQRDEVRVGDYVQIPYPDGSDELFAVVDGLRYEPYTELDDKSDTHNQISKHRQLDESEFVLVAELEPIAVVRDNDDGLERGIVNRIPKPNTPVSLSREDEYLRTGLNIPHEGIFAGYLSVGGDVMKIDGEEFPYYITNPGIDPQTGEEEDGEPAIFRHTLVAGSTGAGKTHYTKNLLRQYVDGKRYPVDVGQDEDDQRSRLGVVVFDPENEYWQMRDDSNDLTDEDRRKLRQQEIEYDGVDDLEVFIPEVDNTRPPQTGESQSLTIPFSVVKREPRLLMPFEQGSDITRGAIRSCIEAYFACFDEENNRWPTRGVESPRYDDFVEFIDEHDHSESQLREANEIGDGTWSAVRRRVIKREYFDVFDTGINPFTEITDQLFREGRVSVIPTSHLRGEREYLVVLSILAYIIENKIDDFEVDHAVKRTPLLVAVDEAHNYFSSPDNIREAYIVGRAREAVKQGRKDQLGLMMITQNPEDIDGDILKQTNTNVFLHLREEVVEDVASVPRGYKRDIPKFGKGQAVIKAPDVEAVEVKGLPDCLTRHDN</sequence>
<dbReference type="InterPro" id="IPR027417">
    <property type="entry name" value="P-loop_NTPase"/>
</dbReference>
<gene>
    <name evidence="3" type="ORF">OB919_10395</name>
</gene>
<evidence type="ECO:0000313" key="3">
    <source>
        <dbReference type="EMBL" id="MCU4752392.1"/>
    </source>
</evidence>
<feature type="region of interest" description="Disordered" evidence="1">
    <location>
        <begin position="1"/>
        <end position="59"/>
    </location>
</feature>
<dbReference type="GO" id="GO:0005524">
    <property type="term" value="F:ATP binding"/>
    <property type="evidence" value="ECO:0007669"/>
    <property type="project" value="UniProtKB-KW"/>
</dbReference>
<keyword evidence="4" id="KW-1185">Reference proteome</keyword>
<evidence type="ECO:0000256" key="1">
    <source>
        <dbReference type="SAM" id="MobiDB-lite"/>
    </source>
</evidence>
<accession>A0AAP2Z817</accession>
<name>A0AAP2Z817_9EURY</name>
<dbReference type="EMBL" id="JAOPJZ010000006">
    <property type="protein sequence ID" value="MCU4752392.1"/>
    <property type="molecule type" value="Genomic_DNA"/>
</dbReference>
<feature type="compositionally biased region" description="Low complexity" evidence="1">
    <location>
        <begin position="45"/>
        <end position="55"/>
    </location>
</feature>
<evidence type="ECO:0000259" key="2">
    <source>
        <dbReference type="Pfam" id="PF01935"/>
    </source>
</evidence>
<dbReference type="InterPro" id="IPR051162">
    <property type="entry name" value="T4SS_component"/>
</dbReference>
<dbReference type="SUPFAM" id="SSF52540">
    <property type="entry name" value="P-loop containing nucleoside triphosphate hydrolases"/>
    <property type="match status" value="1"/>
</dbReference>
<feature type="compositionally biased region" description="Acidic residues" evidence="1">
    <location>
        <begin position="1"/>
        <end position="21"/>
    </location>
</feature>
<keyword evidence="3" id="KW-0547">Nucleotide-binding</keyword>
<dbReference type="Pfam" id="PF01935">
    <property type="entry name" value="DUF87"/>
    <property type="match status" value="1"/>
</dbReference>
<protein>
    <submittedName>
        <fullName evidence="3">ATP-binding protein</fullName>
    </submittedName>
</protein>
<dbReference type="PANTHER" id="PTHR30121:SF6">
    <property type="entry name" value="SLR6007 PROTEIN"/>
    <property type="match status" value="1"/>
</dbReference>
<dbReference type="Gene3D" id="3.40.50.300">
    <property type="entry name" value="P-loop containing nucleotide triphosphate hydrolases"/>
    <property type="match status" value="2"/>
</dbReference>
<dbReference type="AlphaFoldDB" id="A0AAP2Z817"/>
<organism evidence="3 4">
    <name type="scientific">Natronosalvus hydrolyticus</name>
    <dbReference type="NCBI Taxonomy" id="2979988"/>
    <lineage>
        <taxon>Archaea</taxon>
        <taxon>Methanobacteriati</taxon>
        <taxon>Methanobacteriota</taxon>
        <taxon>Stenosarchaea group</taxon>
        <taxon>Halobacteria</taxon>
        <taxon>Halobacteriales</taxon>
        <taxon>Natrialbaceae</taxon>
        <taxon>Natronosalvus</taxon>
    </lineage>
</organism>